<dbReference type="InterPro" id="IPR029068">
    <property type="entry name" value="Glyas_Bleomycin-R_OHBP_Dase"/>
</dbReference>
<dbReference type="InterPro" id="IPR018146">
    <property type="entry name" value="Glyoxalase_1_CS"/>
</dbReference>
<reference evidence="4" key="1">
    <citation type="journal article" date="2020" name="mSystems">
        <title>Genome- and Community-Level Interaction Insights into Carbon Utilization and Element Cycling Functions of Hydrothermarchaeota in Hydrothermal Sediment.</title>
        <authorList>
            <person name="Zhou Z."/>
            <person name="Liu Y."/>
            <person name="Xu W."/>
            <person name="Pan J."/>
            <person name="Luo Z.H."/>
            <person name="Li M."/>
        </authorList>
    </citation>
    <scope>NUCLEOTIDE SEQUENCE [LARGE SCALE GENOMIC DNA]</scope>
    <source>
        <strain evidence="4">SpSt-402</strain>
    </source>
</reference>
<comment type="caution">
    <text evidence="4">The sequence shown here is derived from an EMBL/GenBank/DDBJ whole genome shotgun (WGS) entry which is preliminary data.</text>
</comment>
<feature type="domain" description="VOC" evidence="3">
    <location>
        <begin position="221"/>
        <end position="365"/>
    </location>
</feature>
<dbReference type="CDD" id="cd06587">
    <property type="entry name" value="VOC"/>
    <property type="match status" value="1"/>
</dbReference>
<protein>
    <submittedName>
        <fullName evidence="4">Glyoxalase</fullName>
    </submittedName>
</protein>
<dbReference type="PANTHER" id="PTHR43048:SF3">
    <property type="entry name" value="METHYLMALONYL-COA EPIMERASE, MITOCHONDRIAL"/>
    <property type="match status" value="1"/>
</dbReference>
<dbReference type="GO" id="GO:0004493">
    <property type="term" value="F:methylmalonyl-CoA epimerase activity"/>
    <property type="evidence" value="ECO:0007669"/>
    <property type="project" value="TreeGrafter"/>
</dbReference>
<dbReference type="Gene3D" id="3.10.180.10">
    <property type="entry name" value="2,3-Dihydroxybiphenyl 1,2-Dioxygenase, domain 1"/>
    <property type="match status" value="2"/>
</dbReference>
<dbReference type="EMBL" id="DSRD01000862">
    <property type="protein sequence ID" value="HGW95350.1"/>
    <property type="molecule type" value="Genomic_DNA"/>
</dbReference>
<dbReference type="GO" id="GO:0004462">
    <property type="term" value="F:lactoylglutathione lyase activity"/>
    <property type="evidence" value="ECO:0007669"/>
    <property type="project" value="InterPro"/>
</dbReference>
<evidence type="ECO:0000313" key="4">
    <source>
        <dbReference type="EMBL" id="HGW95350.1"/>
    </source>
</evidence>
<dbReference type="InterPro" id="IPR037523">
    <property type="entry name" value="VOC_core"/>
</dbReference>
<proteinExistence type="predicted"/>
<keyword evidence="2" id="KW-0732">Signal</keyword>
<dbReference type="PANTHER" id="PTHR43048">
    <property type="entry name" value="METHYLMALONYL-COA EPIMERASE"/>
    <property type="match status" value="1"/>
</dbReference>
<evidence type="ECO:0000256" key="1">
    <source>
        <dbReference type="ARBA" id="ARBA00022723"/>
    </source>
</evidence>
<dbReference type="GO" id="GO:0046491">
    <property type="term" value="P:L-methylmalonyl-CoA metabolic process"/>
    <property type="evidence" value="ECO:0007669"/>
    <property type="project" value="TreeGrafter"/>
</dbReference>
<sequence length="365" mass="40629">MGIRLTKIIQRSLLSTLTIAVIVAAPHFQSSSQPAQPTTSSISTQRAQAQTVQNAVIAVESVGMTVSDMDRAIDFYSTVLSFQKVSDVEVLGTEYEQLQGVFGVRLRVVKMQLGNEVIELTEYLTPKGRPIPIDSRSNDRWFQHIAIAVSNMDKAYQHLRQHKVQHASTAPQRIPDWNKAAAGIRAFYFKDPDGHNLEIIYFPRGKGDPKWQEPANQLFLGIDHTAIVVSSTETSLKFYRDLLGLKLAGESVNYGTEQEHLNNVQGARLRISGLRSPAGPGIEFLEYQSPQNGRSLPADAKPNDLLHWQTTLVVKNVEAIVQRLRLNQTTFVSPGIVTIPEKTLGFKKGVLVRDPDGHTMRLVEQ</sequence>
<feature type="chain" id="PRO_5032294629" evidence="2">
    <location>
        <begin position="36"/>
        <end position="365"/>
    </location>
</feature>
<evidence type="ECO:0000256" key="2">
    <source>
        <dbReference type="SAM" id="SignalP"/>
    </source>
</evidence>
<feature type="domain" description="VOC" evidence="3">
    <location>
        <begin position="58"/>
        <end position="202"/>
    </location>
</feature>
<dbReference type="Pfam" id="PF00903">
    <property type="entry name" value="Glyoxalase"/>
    <property type="match status" value="2"/>
</dbReference>
<dbReference type="PROSITE" id="PS00934">
    <property type="entry name" value="GLYOXALASE_I_1"/>
    <property type="match status" value="1"/>
</dbReference>
<organism evidence="4">
    <name type="scientific">Oscillatoriales cyanobacterium SpSt-402</name>
    <dbReference type="NCBI Taxonomy" id="2282168"/>
    <lineage>
        <taxon>Bacteria</taxon>
        <taxon>Bacillati</taxon>
        <taxon>Cyanobacteriota</taxon>
        <taxon>Cyanophyceae</taxon>
        <taxon>Oscillatoriophycideae</taxon>
        <taxon>Oscillatoriales</taxon>
    </lineage>
</organism>
<dbReference type="InterPro" id="IPR051785">
    <property type="entry name" value="MMCE/EMCE_epimerase"/>
</dbReference>
<dbReference type="PROSITE" id="PS51819">
    <property type="entry name" value="VOC"/>
    <property type="match status" value="2"/>
</dbReference>
<name>A0A832HAP2_9CYAN</name>
<accession>A0A832HAP2</accession>
<dbReference type="InterPro" id="IPR004360">
    <property type="entry name" value="Glyas_Fos-R_dOase_dom"/>
</dbReference>
<dbReference type="GO" id="GO:0046872">
    <property type="term" value="F:metal ion binding"/>
    <property type="evidence" value="ECO:0007669"/>
    <property type="project" value="UniProtKB-KW"/>
</dbReference>
<evidence type="ECO:0000259" key="3">
    <source>
        <dbReference type="PROSITE" id="PS51819"/>
    </source>
</evidence>
<dbReference type="AlphaFoldDB" id="A0A832HAP2"/>
<keyword evidence="1" id="KW-0479">Metal-binding</keyword>
<feature type="signal peptide" evidence="2">
    <location>
        <begin position="1"/>
        <end position="35"/>
    </location>
</feature>
<dbReference type="SUPFAM" id="SSF54593">
    <property type="entry name" value="Glyoxalase/Bleomycin resistance protein/Dihydroxybiphenyl dioxygenase"/>
    <property type="match status" value="2"/>
</dbReference>
<gene>
    <name evidence="4" type="ORF">ENR47_13905</name>
</gene>